<feature type="non-terminal residue" evidence="1">
    <location>
        <position position="1"/>
    </location>
</feature>
<name>A0AA40AS62_9PEZI</name>
<dbReference type="Proteomes" id="UP001172102">
    <property type="component" value="Unassembled WGS sequence"/>
</dbReference>
<evidence type="ECO:0000313" key="2">
    <source>
        <dbReference type="Proteomes" id="UP001172102"/>
    </source>
</evidence>
<gene>
    <name evidence="1" type="ORF">B0H67DRAFT_469176</name>
</gene>
<keyword evidence="2" id="KW-1185">Reference proteome</keyword>
<reference evidence="1" key="1">
    <citation type="submission" date="2023-06" db="EMBL/GenBank/DDBJ databases">
        <title>Genome-scale phylogeny and comparative genomics of the fungal order Sordariales.</title>
        <authorList>
            <consortium name="Lawrence Berkeley National Laboratory"/>
            <person name="Hensen N."/>
            <person name="Bonometti L."/>
            <person name="Westerberg I."/>
            <person name="Brannstrom I.O."/>
            <person name="Guillou S."/>
            <person name="Cros-Aarteil S."/>
            <person name="Calhoun S."/>
            <person name="Haridas S."/>
            <person name="Kuo A."/>
            <person name="Mondo S."/>
            <person name="Pangilinan J."/>
            <person name="Riley R."/>
            <person name="Labutti K."/>
            <person name="Andreopoulos B."/>
            <person name="Lipzen A."/>
            <person name="Chen C."/>
            <person name="Yanf M."/>
            <person name="Daum C."/>
            <person name="Ng V."/>
            <person name="Clum A."/>
            <person name="Steindorff A."/>
            <person name="Ohm R."/>
            <person name="Martin F."/>
            <person name="Silar P."/>
            <person name="Natvig D."/>
            <person name="Lalanne C."/>
            <person name="Gautier V."/>
            <person name="Ament-Velasquez S.L."/>
            <person name="Kruys A."/>
            <person name="Hutchinson M.I."/>
            <person name="Powell A.J."/>
            <person name="Barry K."/>
            <person name="Miller A.N."/>
            <person name="Grigoriev I.V."/>
            <person name="Debuchy R."/>
            <person name="Gladieux P."/>
            <person name="Thoren M.H."/>
            <person name="Johannesson H."/>
        </authorList>
    </citation>
    <scope>NUCLEOTIDE SEQUENCE</scope>
    <source>
        <strain evidence="1">SMH4607-1</strain>
    </source>
</reference>
<comment type="caution">
    <text evidence="1">The sequence shown here is derived from an EMBL/GenBank/DDBJ whole genome shotgun (WGS) entry which is preliminary data.</text>
</comment>
<sequence>TLTEITEENLTLTPSAYWDRFLKQALTARVQDKLSESRHQPDETKISVSVEKRNERDLRKCFDRIKIDHLFQEGKKLRVNIYFIYKETSQPVAVGTRGSTRTEASRRQLAARDELLAEQEEASGQRPVWKEVYELLRCNGSFCTNKGFYCWRDPATEKHHKLETTVLEKLVDFAEDGNTLRTHDD</sequence>
<evidence type="ECO:0000313" key="1">
    <source>
        <dbReference type="EMBL" id="KAK0720956.1"/>
    </source>
</evidence>
<organism evidence="1 2">
    <name type="scientific">Lasiosphaeris hirsuta</name>
    <dbReference type="NCBI Taxonomy" id="260670"/>
    <lineage>
        <taxon>Eukaryota</taxon>
        <taxon>Fungi</taxon>
        <taxon>Dikarya</taxon>
        <taxon>Ascomycota</taxon>
        <taxon>Pezizomycotina</taxon>
        <taxon>Sordariomycetes</taxon>
        <taxon>Sordariomycetidae</taxon>
        <taxon>Sordariales</taxon>
        <taxon>Lasiosphaeriaceae</taxon>
        <taxon>Lasiosphaeris</taxon>
    </lineage>
</organism>
<accession>A0AA40AS62</accession>
<dbReference type="EMBL" id="JAUKUA010000003">
    <property type="protein sequence ID" value="KAK0720956.1"/>
    <property type="molecule type" value="Genomic_DNA"/>
</dbReference>
<proteinExistence type="predicted"/>
<feature type="non-terminal residue" evidence="1">
    <location>
        <position position="185"/>
    </location>
</feature>
<protein>
    <submittedName>
        <fullName evidence="1">Uncharacterized protein</fullName>
    </submittedName>
</protein>
<dbReference type="AlphaFoldDB" id="A0AA40AS62"/>